<dbReference type="Proteomes" id="UP000001603">
    <property type="component" value="Unassembled WGS sequence"/>
</dbReference>
<reference evidence="8 9" key="1">
    <citation type="journal article" date="2009" name="Proc. Natl. Acad. Sci. U.S.A.">
        <title>The genomic basis of trophic strategy in marine bacteria.</title>
        <authorList>
            <person name="Lauro F.M."/>
            <person name="McDougald D."/>
            <person name="Thomas T."/>
            <person name="Williams T.J."/>
            <person name="Egan S."/>
            <person name="Rice S."/>
            <person name="DeMaere M.Z."/>
            <person name="Ting L."/>
            <person name="Ertan H."/>
            <person name="Johnson J."/>
            <person name="Ferriera S."/>
            <person name="Lapidus A."/>
            <person name="Anderson I."/>
            <person name="Kyrpides N."/>
            <person name="Munk A.C."/>
            <person name="Detter C."/>
            <person name="Han C.S."/>
            <person name="Brown M.V."/>
            <person name="Robb F.T."/>
            <person name="Kjelleberg S."/>
            <person name="Cavicchioli R."/>
        </authorList>
    </citation>
    <scope>NUCLEOTIDE SEQUENCE [LARGE SCALE GENOMIC DNA]</scope>
    <source>
        <strain evidence="8 9">S14</strain>
    </source>
</reference>
<dbReference type="InterPro" id="IPR023650">
    <property type="entry name" value="Beta-lactam_class-A_AS"/>
</dbReference>
<dbReference type="InterPro" id="IPR000871">
    <property type="entry name" value="Beta-lactam_class-A"/>
</dbReference>
<evidence type="ECO:0000256" key="1">
    <source>
        <dbReference type="ARBA" id="ARBA00001526"/>
    </source>
</evidence>
<dbReference type="EMBL" id="AAOJ01000002">
    <property type="protein sequence ID" value="EAS64703.1"/>
    <property type="molecule type" value="Genomic_DNA"/>
</dbReference>
<sequence>MLQTLLLIDFFTDKMRQLFSEVYMSYLSKKVSKHIIGSVLTASLLGFSSVSLAENITVNSAIEHAEKQLGARIGVSVFDGKGKQLFGYHSDQRFPLMSTFKTLACAKLLHDNQINNGMMDKTYQITADSILDYAPVFKDKVGTEVSLKEACFATMTTSDNSAANLVLSHIGGPVGVTTFLIDSGDSVTRLDRIEPLLNEATPGDKRDTTTPYAMNKTITNLVLGNALNESSKQQLKDWMQANKVSNGLLRSVLPKGWEIADRSGAGGNGSRGITAVVWNEQKQPLVISIYLTGTKASIPERDEEIAQIGQAILQQFGA</sequence>
<keyword evidence="5 6" id="KW-0046">Antibiotic resistance</keyword>
<feature type="domain" description="Beta-lactamase class A catalytic" evidence="7">
    <location>
        <begin position="75"/>
        <end position="290"/>
    </location>
</feature>
<name>Q1ZR52_PHOAS</name>
<gene>
    <name evidence="8" type="ORF">VAS14_03268</name>
</gene>
<keyword evidence="4 6" id="KW-0378">Hydrolase</keyword>
<organism evidence="8 9">
    <name type="scientific">Photobacterium angustum (strain S14 / CCUG 15956)</name>
    <name type="common">Vibrio sp. (strain S14 / CCUG 15956)</name>
    <dbReference type="NCBI Taxonomy" id="314292"/>
    <lineage>
        <taxon>Bacteria</taxon>
        <taxon>Pseudomonadati</taxon>
        <taxon>Pseudomonadota</taxon>
        <taxon>Gammaproteobacteria</taxon>
        <taxon>Vibrionales</taxon>
        <taxon>Vibrionaceae</taxon>
        <taxon>Photobacterium</taxon>
    </lineage>
</organism>
<dbReference type="PRINTS" id="PR00118">
    <property type="entry name" value="BLACTAMASEA"/>
</dbReference>
<protein>
    <recommendedName>
        <fullName evidence="3 6">Beta-lactamase</fullName>
        <ecNumber evidence="3 6">3.5.2.6</ecNumber>
    </recommendedName>
</protein>
<dbReference type="GO" id="GO:0046677">
    <property type="term" value="P:response to antibiotic"/>
    <property type="evidence" value="ECO:0007669"/>
    <property type="project" value="UniProtKB-UniRule"/>
</dbReference>
<dbReference type="InterPro" id="IPR045155">
    <property type="entry name" value="Beta-lactam_cat"/>
</dbReference>
<evidence type="ECO:0000313" key="9">
    <source>
        <dbReference type="Proteomes" id="UP000001603"/>
    </source>
</evidence>
<comment type="similarity">
    <text evidence="2 6">Belongs to the class-A beta-lactamase family.</text>
</comment>
<dbReference type="PANTHER" id="PTHR35333:SF3">
    <property type="entry name" value="BETA-LACTAMASE-TYPE TRANSPEPTIDASE FOLD CONTAINING PROTEIN"/>
    <property type="match status" value="1"/>
</dbReference>
<accession>Q1ZR52</accession>
<evidence type="ECO:0000256" key="5">
    <source>
        <dbReference type="ARBA" id="ARBA00023251"/>
    </source>
</evidence>
<comment type="catalytic activity">
    <reaction evidence="1 6">
        <text>a beta-lactam + H2O = a substituted beta-amino acid</text>
        <dbReference type="Rhea" id="RHEA:20401"/>
        <dbReference type="ChEBI" id="CHEBI:15377"/>
        <dbReference type="ChEBI" id="CHEBI:35627"/>
        <dbReference type="ChEBI" id="CHEBI:140347"/>
        <dbReference type="EC" id="3.5.2.6"/>
    </reaction>
</comment>
<dbReference type="PROSITE" id="PS00146">
    <property type="entry name" value="BETA_LACTAMASE_A"/>
    <property type="match status" value="1"/>
</dbReference>
<evidence type="ECO:0000256" key="2">
    <source>
        <dbReference type="ARBA" id="ARBA00009009"/>
    </source>
</evidence>
<evidence type="ECO:0000256" key="3">
    <source>
        <dbReference type="ARBA" id="ARBA00012865"/>
    </source>
</evidence>
<dbReference type="EC" id="3.5.2.6" evidence="3 6"/>
<dbReference type="GO" id="GO:0030655">
    <property type="term" value="P:beta-lactam antibiotic catabolic process"/>
    <property type="evidence" value="ECO:0007669"/>
    <property type="project" value="InterPro"/>
</dbReference>
<dbReference type="Pfam" id="PF13354">
    <property type="entry name" value="Beta-lactamase2"/>
    <property type="match status" value="1"/>
</dbReference>
<evidence type="ECO:0000259" key="7">
    <source>
        <dbReference type="Pfam" id="PF13354"/>
    </source>
</evidence>
<dbReference type="AlphaFoldDB" id="Q1ZR52"/>
<dbReference type="InterPro" id="IPR012338">
    <property type="entry name" value="Beta-lactam/transpept-like"/>
</dbReference>
<dbReference type="SUPFAM" id="SSF56601">
    <property type="entry name" value="beta-lactamase/transpeptidase-like"/>
    <property type="match status" value="1"/>
</dbReference>
<dbReference type="NCBIfam" id="NF033103">
    <property type="entry name" value="bla_class_A"/>
    <property type="match status" value="1"/>
</dbReference>
<evidence type="ECO:0000313" key="8">
    <source>
        <dbReference type="EMBL" id="EAS64703.1"/>
    </source>
</evidence>
<dbReference type="Gene3D" id="3.40.710.10">
    <property type="entry name" value="DD-peptidase/beta-lactamase superfamily"/>
    <property type="match status" value="1"/>
</dbReference>
<dbReference type="eggNOG" id="COG2367">
    <property type="taxonomic scope" value="Bacteria"/>
</dbReference>
<dbReference type="HOGENOM" id="CLU_031960_6_0_6"/>
<dbReference type="PANTHER" id="PTHR35333">
    <property type="entry name" value="BETA-LACTAMASE"/>
    <property type="match status" value="1"/>
</dbReference>
<evidence type="ECO:0000256" key="4">
    <source>
        <dbReference type="ARBA" id="ARBA00022801"/>
    </source>
</evidence>
<evidence type="ECO:0000256" key="6">
    <source>
        <dbReference type="RuleBase" id="RU361140"/>
    </source>
</evidence>
<proteinExistence type="inferred from homology"/>
<comment type="caution">
    <text evidence="8">The sequence shown here is derived from an EMBL/GenBank/DDBJ whole genome shotgun (WGS) entry which is preliminary data.</text>
</comment>
<dbReference type="GO" id="GO:0008800">
    <property type="term" value="F:beta-lactamase activity"/>
    <property type="evidence" value="ECO:0007669"/>
    <property type="project" value="UniProtKB-UniRule"/>
</dbReference>